<dbReference type="InterPro" id="IPR019734">
    <property type="entry name" value="TPR_rpt"/>
</dbReference>
<dbReference type="InterPro" id="IPR011990">
    <property type="entry name" value="TPR-like_helical_dom_sf"/>
</dbReference>
<protein>
    <recommendedName>
        <fullName evidence="4">Tetratricopeptide repeat-containing protein</fullName>
    </recommendedName>
</protein>
<organism evidence="2 3">
    <name type="scientific">Gordonia jinhuaensis</name>
    <dbReference type="NCBI Taxonomy" id="1517702"/>
    <lineage>
        <taxon>Bacteria</taxon>
        <taxon>Bacillati</taxon>
        <taxon>Actinomycetota</taxon>
        <taxon>Actinomycetes</taxon>
        <taxon>Mycobacteriales</taxon>
        <taxon>Gordoniaceae</taxon>
        <taxon>Gordonia</taxon>
    </lineage>
</organism>
<accession>A0A916T5T3</accession>
<sequence>MSISVPRTAPAVDDEYYDLGSFSRPISTWVDMAQRWFDRGLVWAYAFNHDEAIACFEQALHHDSALAVARWGIAYAIGPNYNKGWDAFDPRDRQISLRRARAELARARTSSGSEVEMALVDALSLRYPTDDPDDEAALAAGMADYADAMTALAAARPDDADVSTLAADALINLTAWQLWDTGTGNPAPGSRVVDALALLDQVLSTPQGREHPGALHFYIHVMEMSAHPEHALPAADALRDLVPDAGHLRHMPSHIDVLCGEYHPAVQANLAAVEADRRFVEARGPLNFYSLYRAHDLHFAVYAAMFAGQSRLALAAAEELHDQLTPEVLSVASPPMADWLEAFVPLRVHVLIRFGRWEDLIAQPLPTDSVLYCTTTATIHYGRAMGYAATDRLDQARREQRPFEAAYSRIPESRTLFNNTARDILAVGLAMLDGEIAYRAGDFERSFAYLRTAIERDDSLPYDEPWGWMQPTRHALGALLLEQGRVAEAAEVYAADLGLDPTLARPCRHPNNVWSLHGYHECLVRLGRQAEAHIIAGQLELARARADVAIEASCACRLEVFDVGAAAESGREADIAAPGEGDPAEPEPPACCAH</sequence>
<keyword evidence="3" id="KW-1185">Reference proteome</keyword>
<dbReference type="Proteomes" id="UP000621454">
    <property type="component" value="Unassembled WGS sequence"/>
</dbReference>
<reference evidence="2" key="1">
    <citation type="journal article" date="2014" name="Int. J. Syst. Evol. Microbiol.">
        <title>Complete genome sequence of Corynebacterium casei LMG S-19264T (=DSM 44701T), isolated from a smear-ripened cheese.</title>
        <authorList>
            <consortium name="US DOE Joint Genome Institute (JGI-PGF)"/>
            <person name="Walter F."/>
            <person name="Albersmeier A."/>
            <person name="Kalinowski J."/>
            <person name="Ruckert C."/>
        </authorList>
    </citation>
    <scope>NUCLEOTIDE SEQUENCE</scope>
    <source>
        <strain evidence="2">CGMCC 1.12827</strain>
    </source>
</reference>
<dbReference type="Gene3D" id="1.25.40.10">
    <property type="entry name" value="Tetratricopeptide repeat domain"/>
    <property type="match status" value="2"/>
</dbReference>
<gene>
    <name evidence="2" type="ORF">GCM10011489_21490</name>
</gene>
<name>A0A916T5T3_9ACTN</name>
<dbReference type="AlphaFoldDB" id="A0A916T5T3"/>
<evidence type="ECO:0000256" key="1">
    <source>
        <dbReference type="SAM" id="MobiDB-lite"/>
    </source>
</evidence>
<comment type="caution">
    <text evidence="2">The sequence shown here is derived from an EMBL/GenBank/DDBJ whole genome shotgun (WGS) entry which is preliminary data.</text>
</comment>
<dbReference type="SUPFAM" id="SSF48452">
    <property type="entry name" value="TPR-like"/>
    <property type="match status" value="2"/>
</dbReference>
<evidence type="ECO:0000313" key="2">
    <source>
        <dbReference type="EMBL" id="GGB33073.1"/>
    </source>
</evidence>
<dbReference type="PANTHER" id="PTHR45588">
    <property type="entry name" value="TPR DOMAIN-CONTAINING PROTEIN"/>
    <property type="match status" value="1"/>
</dbReference>
<proteinExistence type="predicted"/>
<dbReference type="EMBL" id="BMGC01000013">
    <property type="protein sequence ID" value="GGB33073.1"/>
    <property type="molecule type" value="Genomic_DNA"/>
</dbReference>
<evidence type="ECO:0000313" key="3">
    <source>
        <dbReference type="Proteomes" id="UP000621454"/>
    </source>
</evidence>
<feature type="region of interest" description="Disordered" evidence="1">
    <location>
        <begin position="572"/>
        <end position="594"/>
    </location>
</feature>
<reference evidence="2" key="2">
    <citation type="submission" date="2020-09" db="EMBL/GenBank/DDBJ databases">
        <authorList>
            <person name="Sun Q."/>
            <person name="Zhou Y."/>
        </authorList>
    </citation>
    <scope>NUCLEOTIDE SEQUENCE</scope>
    <source>
        <strain evidence="2">CGMCC 1.12827</strain>
    </source>
</reference>
<dbReference type="SMART" id="SM00028">
    <property type="entry name" value="TPR"/>
    <property type="match status" value="3"/>
</dbReference>
<dbReference type="PANTHER" id="PTHR45588:SF1">
    <property type="entry name" value="WW DOMAIN-CONTAINING PROTEIN"/>
    <property type="match status" value="1"/>
</dbReference>
<evidence type="ECO:0008006" key="4">
    <source>
        <dbReference type="Google" id="ProtNLM"/>
    </source>
</evidence>